<sequence length="1193" mass="131611">MSNEGGGNPSQSQARASPAADVSFTAHHDAESSSHAESRGSREASSERGGKLREKFLTPTRDRSSDKKDEHRRSQESRKSGGVLRHGAHDHETPRSSGEGSSKRDGKRKVMGDRLTVGKRRHVDERLSVDSTYGSSPLSRQVSGSQDAISDAREQGRPRPTTLDPAQLVQMALSLSESRKRHPSNTLPVPLQLSAPHSRVASGGSGIYGSVRSPASASYRASLWRNTPSPRHASTTREHTPIDVSEVNDEDIPQDFTAGTLARAEKARRFFELANEHRRVLQVLPPLKPDAKAPGNFIYRTTSSPGYAAAEVQRVRSPNSTKHELGRQYNALQVLRNRKLRIRERRPLAISSEMFQDTQEVRSWVDAVEEAAQRPHYRTSDDVVDLPTYFAYAPNVVDPEAEISRGHKRSGTAATATYRGENNWSVEPAELLADLYWTEKGDNKTLIENRRHQRIFSPRTNQRLDPPKQDLGDESDEHVDDAAMKQSPNDEGSTHKKHRSFLSLHKADRIRRNRLAHFKRSASVSSVSSGEGDKVTPLGSSLQLDYLNTGPLQRHMEDMIAKEERGELKSPDLVSPDHWESQHTAFPNRQSRAISGADKKPKPSPNGALSISVPPAPTKGKAADGRIEQLAHEQARSSIDSTPPLTPAVTTAVPSLTLDVSPATDNSPPSVHKSRSSRFLPHFRSRSKDRNTTENRDFAFPSEDDRSREPSGNTIDPSRLSIESARPSQFRRHRTNESIHSVTKRNGLHKTVTSDGSIKEPESAVGRFFRGGRLGELVRGEGSRFSGRLRGREHDDLTSDANSAVMSYASDSDGSGSEAPGLTSANDSEASPRTSIDRTRRNGPKLPTFRPVGARDRLAAPSGLSKGSTGMDDPVNRQAALQRQTSRSERFAKLAPPRIDVSAEDDDYSTDKPTLASPMDEERRKSYGFLGINNGSNSAMSSRISLREPGTMGRGGGKMPMTGLTKLQSDARRRHWSISDQAQRSRSPAKDHHVTPRDLARARTLILASGIKAQAIIRRANAPRDPPPSFLAKAAAIASKPSPNGIALRDSHMTAASLLSNHLTLTLESFTSFSQAFASTHLPQLHTRLSDLKSLASDHLTHLVHNSSDEADAFTVRLTTEQTLRIQQVDDAVDAMLRLRRRQWRWAKRTGFKVLEWMVLGLMWGIWGVVVLINVIRKVVGGVWGAGRWVLTW</sequence>
<evidence type="ECO:0000313" key="3">
    <source>
        <dbReference type="EMBL" id="OQO12653.1"/>
    </source>
</evidence>
<feature type="compositionally biased region" description="Basic and acidic residues" evidence="1">
    <location>
        <begin position="686"/>
        <end position="709"/>
    </location>
</feature>
<feature type="region of interest" description="Disordered" evidence="1">
    <location>
        <begin position="566"/>
        <end position="625"/>
    </location>
</feature>
<organism evidence="3 4">
    <name type="scientific">Cryoendolithus antarcticus</name>
    <dbReference type="NCBI Taxonomy" id="1507870"/>
    <lineage>
        <taxon>Eukaryota</taxon>
        <taxon>Fungi</taxon>
        <taxon>Dikarya</taxon>
        <taxon>Ascomycota</taxon>
        <taxon>Pezizomycotina</taxon>
        <taxon>Dothideomycetes</taxon>
        <taxon>Dothideomycetidae</taxon>
        <taxon>Cladosporiales</taxon>
        <taxon>Cladosporiaceae</taxon>
        <taxon>Cryoendolithus</taxon>
    </lineage>
</organism>
<dbReference type="STRING" id="1507870.A0A1V8TMP7"/>
<feature type="region of interest" description="Disordered" evidence="1">
    <location>
        <begin position="659"/>
        <end position="759"/>
    </location>
</feature>
<feature type="region of interest" description="Disordered" evidence="1">
    <location>
        <begin position="806"/>
        <end position="917"/>
    </location>
</feature>
<feature type="region of interest" description="Disordered" evidence="1">
    <location>
        <begin position="1"/>
        <end position="165"/>
    </location>
</feature>
<feature type="compositionally biased region" description="Basic residues" evidence="1">
    <location>
        <begin position="672"/>
        <end position="685"/>
    </location>
</feature>
<feature type="compositionally biased region" description="Basic and acidic residues" evidence="1">
    <location>
        <begin position="26"/>
        <end position="79"/>
    </location>
</feature>
<feature type="compositionally biased region" description="Polar residues" evidence="1">
    <location>
        <begin position="823"/>
        <end position="834"/>
    </location>
</feature>
<evidence type="ECO:0000313" key="4">
    <source>
        <dbReference type="Proteomes" id="UP000192596"/>
    </source>
</evidence>
<name>A0A1V8TMP7_9PEZI</name>
<dbReference type="InParanoid" id="A0A1V8TMP7"/>
<feature type="compositionally biased region" description="Low complexity" evidence="1">
    <location>
        <begin position="9"/>
        <end position="20"/>
    </location>
</feature>
<proteinExistence type="predicted"/>
<feature type="compositionally biased region" description="Polar residues" evidence="1">
    <location>
        <begin position="129"/>
        <end position="148"/>
    </location>
</feature>
<feature type="region of interest" description="Disordered" evidence="1">
    <location>
        <begin position="449"/>
        <end position="506"/>
    </location>
</feature>
<keyword evidence="2" id="KW-0812">Transmembrane</keyword>
<dbReference type="AlphaFoldDB" id="A0A1V8TMP7"/>
<comment type="caution">
    <text evidence="3">The sequence shown here is derived from an EMBL/GenBank/DDBJ whole genome shotgun (WGS) entry which is preliminary data.</text>
</comment>
<dbReference type="PANTHER" id="PTHR38426">
    <property type="entry name" value="MAINTENANCE OF TELOMERE CAPPING PROTEIN 4"/>
    <property type="match status" value="1"/>
</dbReference>
<feature type="compositionally biased region" description="Basic and acidic residues" evidence="1">
    <location>
        <begin position="101"/>
        <end position="112"/>
    </location>
</feature>
<keyword evidence="2" id="KW-1133">Transmembrane helix</keyword>
<keyword evidence="4" id="KW-1185">Reference proteome</keyword>
<evidence type="ECO:0000256" key="2">
    <source>
        <dbReference type="SAM" id="Phobius"/>
    </source>
</evidence>
<evidence type="ECO:0000256" key="1">
    <source>
        <dbReference type="SAM" id="MobiDB-lite"/>
    </source>
</evidence>
<feature type="region of interest" description="Disordered" evidence="1">
    <location>
        <begin position="972"/>
        <end position="997"/>
    </location>
</feature>
<dbReference type="OrthoDB" id="5402622at2759"/>
<dbReference type="PANTHER" id="PTHR38426:SF1">
    <property type="entry name" value="MAINTENANCE OF TELOMERE CAPPING PROTEIN 4"/>
    <property type="match status" value="1"/>
</dbReference>
<dbReference type="Proteomes" id="UP000192596">
    <property type="component" value="Unassembled WGS sequence"/>
</dbReference>
<feature type="compositionally biased region" description="Basic and acidic residues" evidence="1">
    <location>
        <begin position="566"/>
        <end position="581"/>
    </location>
</feature>
<feature type="compositionally biased region" description="Basic and acidic residues" evidence="1">
    <location>
        <begin position="988"/>
        <end position="997"/>
    </location>
</feature>
<gene>
    <name evidence="3" type="ORF">B0A48_02116</name>
</gene>
<feature type="transmembrane region" description="Helical" evidence="2">
    <location>
        <begin position="1157"/>
        <end position="1176"/>
    </location>
</feature>
<accession>A0A1V8TMP7</accession>
<dbReference type="EMBL" id="NAJO01000004">
    <property type="protein sequence ID" value="OQO12653.1"/>
    <property type="molecule type" value="Genomic_DNA"/>
</dbReference>
<feature type="compositionally biased region" description="Polar residues" evidence="1">
    <location>
        <begin position="806"/>
        <end position="815"/>
    </location>
</feature>
<feature type="compositionally biased region" description="Polar residues" evidence="1">
    <location>
        <begin position="582"/>
        <end position="593"/>
    </location>
</feature>
<reference evidence="4" key="1">
    <citation type="submission" date="2017-03" db="EMBL/GenBank/DDBJ databases">
        <title>Genomes of endolithic fungi from Antarctica.</title>
        <authorList>
            <person name="Coleine C."/>
            <person name="Masonjones S."/>
            <person name="Stajich J.E."/>
        </authorList>
    </citation>
    <scope>NUCLEOTIDE SEQUENCE [LARGE SCALE GENOMIC DNA]</scope>
    <source>
        <strain evidence="4">CCFEE 5527</strain>
    </source>
</reference>
<keyword evidence="2" id="KW-0472">Membrane</keyword>
<protein>
    <submittedName>
        <fullName evidence="3">Uncharacterized protein</fullName>
    </submittedName>
</protein>
<dbReference type="InterPro" id="IPR038769">
    <property type="entry name" value="MTC4"/>
</dbReference>